<dbReference type="EMBL" id="LKAM01000001">
    <property type="protein sequence ID" value="KUM50585.1"/>
    <property type="molecule type" value="Genomic_DNA"/>
</dbReference>
<comment type="caution">
    <text evidence="2">The sequence shown here is derived from an EMBL/GenBank/DDBJ whole genome shotgun (WGS) entry which is preliminary data.</text>
</comment>
<evidence type="ECO:0000256" key="1">
    <source>
        <dbReference type="SAM" id="MobiDB-lite"/>
    </source>
</evidence>
<keyword evidence="2" id="KW-0496">Mitochondrion</keyword>
<proteinExistence type="predicted"/>
<sequence length="94" mass="10387">MGLDDHTYPLILIGEHKEVEFLIVPFLGNLTCIPLAIAARPTTQPITILYCIYLCNLSIGIWNIESQQQGPGIGTGNFSGSPPWYRGTTHYDPL</sequence>
<dbReference type="AlphaFoldDB" id="A0A117NIW9"/>
<organism evidence="2">
    <name type="scientific">Picea glauca</name>
    <name type="common">White spruce</name>
    <name type="synonym">Pinus glauca</name>
    <dbReference type="NCBI Taxonomy" id="3330"/>
    <lineage>
        <taxon>Eukaryota</taxon>
        <taxon>Viridiplantae</taxon>
        <taxon>Streptophyta</taxon>
        <taxon>Embryophyta</taxon>
        <taxon>Tracheophyta</taxon>
        <taxon>Spermatophyta</taxon>
        <taxon>Pinopsida</taxon>
        <taxon>Pinidae</taxon>
        <taxon>Conifers I</taxon>
        <taxon>Pinales</taxon>
        <taxon>Pinaceae</taxon>
        <taxon>Picea</taxon>
    </lineage>
</organism>
<gene>
    <name evidence="2" type="ORF">ABT39_MTgene429</name>
</gene>
<feature type="region of interest" description="Disordered" evidence="1">
    <location>
        <begin position="73"/>
        <end position="94"/>
    </location>
</feature>
<accession>A0A117NIW9</accession>
<name>A0A117NIW9_PICGL</name>
<geneLocation type="mitochondrion" evidence="2"/>
<evidence type="ECO:0000313" key="2">
    <source>
        <dbReference type="EMBL" id="KUM50585.1"/>
    </source>
</evidence>
<protein>
    <submittedName>
        <fullName evidence="2">Uncharacterized protein</fullName>
    </submittedName>
</protein>
<reference evidence="2" key="1">
    <citation type="journal article" date="2015" name="Genome Biol. Evol.">
        <title>Organellar Genomes of White Spruce (Picea glauca): Assembly and Annotation.</title>
        <authorList>
            <person name="Jackman S.D."/>
            <person name="Warren R.L."/>
            <person name="Gibb E.A."/>
            <person name="Vandervalk B.P."/>
            <person name="Mohamadi H."/>
            <person name="Chu J."/>
            <person name="Raymond A."/>
            <person name="Pleasance S."/>
            <person name="Coope R."/>
            <person name="Wildung M.R."/>
            <person name="Ritland C.E."/>
            <person name="Bousquet J."/>
            <person name="Jones S.J."/>
            <person name="Bohlmann J."/>
            <person name="Birol I."/>
        </authorList>
    </citation>
    <scope>NUCLEOTIDE SEQUENCE [LARGE SCALE GENOMIC DNA]</scope>
    <source>
        <tissue evidence="2">Flushing bud</tissue>
    </source>
</reference>